<evidence type="ECO:0000313" key="1">
    <source>
        <dbReference type="EMBL" id="VVU99032.1"/>
    </source>
</evidence>
<accession>A0AC61Y5A4</accession>
<proteinExistence type="predicted"/>
<reference evidence="1" key="1">
    <citation type="submission" date="2019-09" db="EMBL/GenBank/DDBJ databases">
        <authorList>
            <person name="Rodrigo-Torres L."/>
            <person name="Arahal R. D."/>
            <person name="Lucena T."/>
        </authorList>
    </citation>
    <scope>NUCLEOTIDE SEQUENCE</scope>
    <source>
        <strain evidence="1">ISS653</strain>
    </source>
</reference>
<name>A0AC61Y5A4_9FLAO</name>
<sequence length="173" mass="20473">MKKYNIAYIVTLTLLILSCDPMDNRMLVYNNSSDDIFVRMIFINKDVKETMVGLRKIKSKSKERIGKLYSWESEFEDSSDSILSVVIFSDYVFLDNKYEASNKNKSDSLLKLGDYQVHHYKYSDLENNDWVIKYPEDGFKKGKKLFTENNNRKKPTPNPKVLKEKEIEDRWND</sequence>
<organism evidence="1 2">
    <name type="scientific">Mesonia oceanica</name>
    <dbReference type="NCBI Taxonomy" id="2687242"/>
    <lineage>
        <taxon>Bacteria</taxon>
        <taxon>Pseudomonadati</taxon>
        <taxon>Bacteroidota</taxon>
        <taxon>Flavobacteriia</taxon>
        <taxon>Flavobacteriales</taxon>
        <taxon>Flavobacteriaceae</taxon>
        <taxon>Mesonia</taxon>
    </lineage>
</organism>
<evidence type="ECO:0000313" key="2">
    <source>
        <dbReference type="Proteomes" id="UP000356253"/>
    </source>
</evidence>
<protein>
    <submittedName>
        <fullName evidence="1">Uncharacterized protein</fullName>
    </submittedName>
</protein>
<comment type="caution">
    <text evidence="1">The sequence shown here is derived from an EMBL/GenBank/DDBJ whole genome shotgun (WGS) entry which is preliminary data.</text>
</comment>
<keyword evidence="2" id="KW-1185">Reference proteome</keyword>
<gene>
    <name evidence="1" type="ORF">FVB9532_00282</name>
</gene>
<dbReference type="Proteomes" id="UP000356253">
    <property type="component" value="Unassembled WGS sequence"/>
</dbReference>
<dbReference type="EMBL" id="CABVMM010000001">
    <property type="protein sequence ID" value="VVU99032.1"/>
    <property type="molecule type" value="Genomic_DNA"/>
</dbReference>